<dbReference type="HAMAP" id="MF_00122">
    <property type="entry name" value="GatC"/>
    <property type="match status" value="1"/>
</dbReference>
<dbReference type="NCBIfam" id="TIGR00135">
    <property type="entry name" value="gatC"/>
    <property type="match status" value="1"/>
</dbReference>
<dbReference type="GO" id="GO:0016740">
    <property type="term" value="F:transferase activity"/>
    <property type="evidence" value="ECO:0007669"/>
    <property type="project" value="UniProtKB-KW"/>
</dbReference>
<dbReference type="AlphaFoldDB" id="A0A1W1BIB7"/>
<reference evidence="1" key="1">
    <citation type="submission" date="2016-10" db="EMBL/GenBank/DDBJ databases">
        <authorList>
            <person name="de Groot N.N."/>
        </authorList>
    </citation>
    <scope>NUCLEOTIDE SEQUENCE</scope>
</reference>
<protein>
    <submittedName>
        <fullName evidence="1">Aspartyl-tRNA(Asn) amidotransferase subunit C @ Glutamyl-tRNA(Gln) amidotransferase subunit C</fullName>
        <ecNumber evidence="1">6.3.5.6</ecNumber>
        <ecNumber evidence="1">6.3.5.7</ecNumber>
    </submittedName>
</protein>
<dbReference type="PANTHER" id="PTHR15004:SF0">
    <property type="entry name" value="GLUTAMYL-TRNA(GLN) AMIDOTRANSFERASE SUBUNIT C, MITOCHONDRIAL"/>
    <property type="match status" value="1"/>
</dbReference>
<accession>A0A1W1BIB7</accession>
<organism evidence="1">
    <name type="scientific">hydrothermal vent metagenome</name>
    <dbReference type="NCBI Taxonomy" id="652676"/>
    <lineage>
        <taxon>unclassified sequences</taxon>
        <taxon>metagenomes</taxon>
        <taxon>ecological metagenomes</taxon>
    </lineage>
</organism>
<proteinExistence type="inferred from homology"/>
<dbReference type="InterPro" id="IPR036113">
    <property type="entry name" value="Asp/Glu-ADT_sf_sub_c"/>
</dbReference>
<dbReference type="GO" id="GO:0070681">
    <property type="term" value="P:glutaminyl-tRNAGln biosynthesis via transamidation"/>
    <property type="evidence" value="ECO:0007669"/>
    <property type="project" value="TreeGrafter"/>
</dbReference>
<sequence length="96" mass="10819">MQIDNTLLEKLEKLSHLRIADSKKEEVMGQLTEILGYIDNLNELDTENLDAAFSTLEGGTPLREDIPREPNNIAEEILSHAPQSQDDFFIVPAIIE</sequence>
<dbReference type="EC" id="6.3.5.7" evidence="1"/>
<dbReference type="GO" id="GO:0006450">
    <property type="term" value="P:regulation of translational fidelity"/>
    <property type="evidence" value="ECO:0007669"/>
    <property type="project" value="InterPro"/>
</dbReference>
<dbReference type="GO" id="GO:0050566">
    <property type="term" value="F:asparaginyl-tRNA synthase (glutamine-hydrolyzing) activity"/>
    <property type="evidence" value="ECO:0007669"/>
    <property type="project" value="UniProtKB-EC"/>
</dbReference>
<dbReference type="EMBL" id="FPHD01000021">
    <property type="protein sequence ID" value="SFV53304.1"/>
    <property type="molecule type" value="Genomic_DNA"/>
</dbReference>
<dbReference type="Gene3D" id="1.10.20.60">
    <property type="entry name" value="Glu-tRNAGln amidotransferase C subunit, N-terminal domain"/>
    <property type="match status" value="1"/>
</dbReference>
<evidence type="ECO:0000313" key="1">
    <source>
        <dbReference type="EMBL" id="SFV53304.1"/>
    </source>
</evidence>
<gene>
    <name evidence="1" type="ORF">MNB_SV-8-30</name>
</gene>
<keyword evidence="1" id="KW-0808">Transferase</keyword>
<dbReference type="GO" id="GO:0050567">
    <property type="term" value="F:glutaminyl-tRNA synthase (glutamine-hydrolyzing) activity"/>
    <property type="evidence" value="ECO:0007669"/>
    <property type="project" value="UniProtKB-EC"/>
</dbReference>
<keyword evidence="1" id="KW-0436">Ligase</keyword>
<dbReference type="EC" id="6.3.5.6" evidence="1"/>
<dbReference type="SUPFAM" id="SSF141000">
    <property type="entry name" value="Glu-tRNAGln amidotransferase C subunit"/>
    <property type="match status" value="1"/>
</dbReference>
<dbReference type="Pfam" id="PF02686">
    <property type="entry name" value="GatC"/>
    <property type="match status" value="1"/>
</dbReference>
<dbReference type="PANTHER" id="PTHR15004">
    <property type="entry name" value="GLUTAMYL-TRNA(GLN) AMIDOTRANSFERASE SUBUNIT C, MITOCHONDRIAL"/>
    <property type="match status" value="1"/>
</dbReference>
<dbReference type="InterPro" id="IPR003837">
    <property type="entry name" value="GatC"/>
</dbReference>
<name>A0A1W1BIB7_9ZZZZ</name>